<keyword evidence="3" id="KW-0238">DNA-binding</keyword>
<dbReference type="Proteomes" id="UP000031397">
    <property type="component" value="Unassembled WGS sequence"/>
</dbReference>
<comment type="caution">
    <text evidence="5">The sequence shown here is derived from an EMBL/GenBank/DDBJ whole genome shotgun (WGS) entry which is preliminary data.</text>
</comment>
<evidence type="ECO:0000313" key="5">
    <source>
        <dbReference type="EMBL" id="KID42022.1"/>
    </source>
</evidence>
<dbReference type="PATRIC" id="fig|1614.7.peg.660"/>
<dbReference type="AlphaFoldDB" id="A0A0C1PMP3"/>
<keyword evidence="4" id="KW-0804">Transcription</keyword>
<keyword evidence="6" id="KW-1185">Reference proteome</keyword>
<keyword evidence="2" id="KW-0805">Transcription regulation</keyword>
<sequence>MNEVKKIDEITPAEWQIMRLIWTMGASSSRSIIDAVASKRDWKESTIKTLLGRLVKKGLLTRVKQGQHFVYSSTVGEQNAMNLSAEELFKQMCDMRKGQTIMDLVSQSKISKGDINQLVKMLNQKLKTAPDKVDCNCLPGNMNMDCQ</sequence>
<evidence type="ECO:0000256" key="1">
    <source>
        <dbReference type="ARBA" id="ARBA00011046"/>
    </source>
</evidence>
<proteinExistence type="inferred from homology"/>
<evidence type="ECO:0000256" key="3">
    <source>
        <dbReference type="ARBA" id="ARBA00023125"/>
    </source>
</evidence>
<comment type="similarity">
    <text evidence="1">Belongs to the BlaI transcriptional regulatory family.</text>
</comment>
<gene>
    <name evidence="5" type="ORF">LfDm3_0690</name>
</gene>
<dbReference type="OrthoDB" id="1849040at2"/>
<dbReference type="EMBL" id="JOJZ01000013">
    <property type="protein sequence ID" value="KID42022.1"/>
    <property type="molecule type" value="Genomic_DNA"/>
</dbReference>
<dbReference type="InterPro" id="IPR005650">
    <property type="entry name" value="BlaI_family"/>
</dbReference>
<dbReference type="SUPFAM" id="SSF46785">
    <property type="entry name" value="Winged helix' DNA-binding domain"/>
    <property type="match status" value="1"/>
</dbReference>
<dbReference type="PIRSF" id="PIRSF019455">
    <property type="entry name" value="CopR_AtkY"/>
    <property type="match status" value="1"/>
</dbReference>
<reference evidence="5 6" key="1">
    <citation type="submission" date="2014-06" db="EMBL/GenBank/DDBJ databases">
        <title>Functional and comparative genomic analyses of the Drosophila gut microbiota identify candidate symbiosis factors.</title>
        <authorList>
            <person name="Newell P.D."/>
            <person name="Chaston J.M."/>
            <person name="Douglas A.E."/>
        </authorList>
    </citation>
    <scope>NUCLEOTIDE SEQUENCE [LARGE SCALE GENOMIC DNA]</scope>
    <source>
        <strain evidence="5 6">DmCS_002</strain>
    </source>
</reference>
<evidence type="ECO:0000256" key="4">
    <source>
        <dbReference type="ARBA" id="ARBA00023163"/>
    </source>
</evidence>
<name>A0A0C1PMP3_9LACO</name>
<dbReference type="InterPro" id="IPR014071">
    <property type="entry name" value="Cu_transp_CopY/TcrY"/>
</dbReference>
<dbReference type="InterPro" id="IPR036390">
    <property type="entry name" value="WH_DNA-bd_sf"/>
</dbReference>
<evidence type="ECO:0000313" key="6">
    <source>
        <dbReference type="Proteomes" id="UP000031397"/>
    </source>
</evidence>
<dbReference type="NCBIfam" id="TIGR02698">
    <property type="entry name" value="CopY_TcrY"/>
    <property type="match status" value="1"/>
</dbReference>
<dbReference type="InterPro" id="IPR036388">
    <property type="entry name" value="WH-like_DNA-bd_sf"/>
</dbReference>
<organism evidence="5 6">
    <name type="scientific">Fructilactobacillus fructivorans</name>
    <dbReference type="NCBI Taxonomy" id="1614"/>
    <lineage>
        <taxon>Bacteria</taxon>
        <taxon>Bacillati</taxon>
        <taxon>Bacillota</taxon>
        <taxon>Bacilli</taxon>
        <taxon>Lactobacillales</taxon>
        <taxon>Lactobacillaceae</taxon>
        <taxon>Fructilactobacillus</taxon>
    </lineage>
</organism>
<protein>
    <submittedName>
        <fullName evidence="5">Negative transcriptional regulator-copper transport operon</fullName>
    </submittedName>
</protein>
<dbReference type="GO" id="GO:0045892">
    <property type="term" value="P:negative regulation of DNA-templated transcription"/>
    <property type="evidence" value="ECO:0007669"/>
    <property type="project" value="InterPro"/>
</dbReference>
<dbReference type="RefSeq" id="WP_082019959.1">
    <property type="nucleotide sequence ID" value="NZ_RIHD01000002.1"/>
</dbReference>
<evidence type="ECO:0000256" key="2">
    <source>
        <dbReference type="ARBA" id="ARBA00023015"/>
    </source>
</evidence>
<dbReference type="GO" id="GO:0003677">
    <property type="term" value="F:DNA binding"/>
    <property type="evidence" value="ECO:0007669"/>
    <property type="project" value="UniProtKB-KW"/>
</dbReference>
<dbReference type="Gene3D" id="1.10.10.10">
    <property type="entry name" value="Winged helix-like DNA-binding domain superfamily/Winged helix DNA-binding domain"/>
    <property type="match status" value="1"/>
</dbReference>
<dbReference type="Pfam" id="PF03965">
    <property type="entry name" value="Penicillinase_R"/>
    <property type="match status" value="1"/>
</dbReference>
<accession>A0A0C1PMP3</accession>